<keyword evidence="3 5" id="KW-1133">Transmembrane helix</keyword>
<dbReference type="GO" id="GO:0004671">
    <property type="term" value="F:protein C-terminal S-isoprenylcysteine carboxyl O-methyltransferase activity"/>
    <property type="evidence" value="ECO:0007669"/>
    <property type="project" value="InterPro"/>
</dbReference>
<feature type="transmembrane region" description="Helical" evidence="5">
    <location>
        <begin position="128"/>
        <end position="152"/>
    </location>
</feature>
<feature type="transmembrane region" description="Helical" evidence="5">
    <location>
        <begin position="68"/>
        <end position="89"/>
    </location>
</feature>
<dbReference type="AlphaFoldDB" id="A0A660SFG9"/>
<comment type="caution">
    <text evidence="6">The sequence shown here is derived from an EMBL/GenBank/DDBJ whole genome shotgun (WGS) entry which is preliminary data.</text>
</comment>
<dbReference type="InterPro" id="IPR007269">
    <property type="entry name" value="ICMT_MeTrfase"/>
</dbReference>
<organism evidence="6 7">
    <name type="scientific">candidate division TA06 bacterium</name>
    <dbReference type="NCBI Taxonomy" id="2250710"/>
    <lineage>
        <taxon>Bacteria</taxon>
        <taxon>Bacteria division TA06</taxon>
    </lineage>
</organism>
<evidence type="ECO:0008006" key="8">
    <source>
        <dbReference type="Google" id="ProtNLM"/>
    </source>
</evidence>
<evidence type="ECO:0000256" key="4">
    <source>
        <dbReference type="ARBA" id="ARBA00023136"/>
    </source>
</evidence>
<feature type="transmembrane region" description="Helical" evidence="5">
    <location>
        <begin position="44"/>
        <end position="62"/>
    </location>
</feature>
<name>A0A660SFG9_UNCT6</name>
<keyword evidence="2 5" id="KW-0812">Transmembrane</keyword>
<evidence type="ECO:0000256" key="2">
    <source>
        <dbReference type="ARBA" id="ARBA00022692"/>
    </source>
</evidence>
<evidence type="ECO:0000256" key="1">
    <source>
        <dbReference type="ARBA" id="ARBA00004141"/>
    </source>
</evidence>
<reference evidence="6 7" key="1">
    <citation type="submission" date="2018-06" db="EMBL/GenBank/DDBJ databases">
        <title>Extensive metabolic versatility and redundancy in microbially diverse, dynamic hydrothermal sediments.</title>
        <authorList>
            <person name="Dombrowski N."/>
            <person name="Teske A."/>
            <person name="Baker B.J."/>
        </authorList>
    </citation>
    <scope>NUCLEOTIDE SEQUENCE [LARGE SCALE GENOMIC DNA]</scope>
    <source>
        <strain evidence="6">B10_G13</strain>
    </source>
</reference>
<dbReference type="Proteomes" id="UP000271125">
    <property type="component" value="Unassembled WGS sequence"/>
</dbReference>
<sequence length="201" mass="22742">MLNNICVNPLLWIGLYIVGYIIAIVVLCSNDIQTIVENKMPKSIVRIFIFLTFIAFPVILPFSKGPKMAIPTFVAFTIGIFLLGVNLYIKILAQSQIGVSPALKGKEQLITTGMYKIVRHPLYLSNGLLAIGMAILLRSIYALLFSIAYTFLYLPIMLLRSQTGAWEREEAGLFHCFSANEDLSYIFLENRQLCQKEFYCK</sequence>
<comment type="subcellular location">
    <subcellularLocation>
        <location evidence="1">Membrane</location>
        <topology evidence="1">Multi-pass membrane protein</topology>
    </subcellularLocation>
</comment>
<evidence type="ECO:0000256" key="5">
    <source>
        <dbReference type="SAM" id="Phobius"/>
    </source>
</evidence>
<evidence type="ECO:0000313" key="7">
    <source>
        <dbReference type="Proteomes" id="UP000271125"/>
    </source>
</evidence>
<dbReference type="GO" id="GO:0016020">
    <property type="term" value="C:membrane"/>
    <property type="evidence" value="ECO:0007669"/>
    <property type="project" value="UniProtKB-SubCell"/>
</dbReference>
<evidence type="ECO:0000256" key="3">
    <source>
        <dbReference type="ARBA" id="ARBA00022989"/>
    </source>
</evidence>
<gene>
    <name evidence="6" type="ORF">DRP43_05150</name>
</gene>
<evidence type="ECO:0000313" key="6">
    <source>
        <dbReference type="EMBL" id="RKX68761.1"/>
    </source>
</evidence>
<dbReference type="Gene3D" id="1.20.120.1630">
    <property type="match status" value="1"/>
</dbReference>
<keyword evidence="4 5" id="KW-0472">Membrane</keyword>
<feature type="transmembrane region" description="Helical" evidence="5">
    <location>
        <begin position="12"/>
        <end position="32"/>
    </location>
</feature>
<dbReference type="Pfam" id="PF04140">
    <property type="entry name" value="ICMT"/>
    <property type="match status" value="1"/>
</dbReference>
<proteinExistence type="predicted"/>
<protein>
    <recommendedName>
        <fullName evidence="8">Isoprenylcysteine carboxylmethyltransferase family protein</fullName>
    </recommendedName>
</protein>
<accession>A0A660SFG9</accession>
<dbReference type="EMBL" id="QNBD01000243">
    <property type="protein sequence ID" value="RKX68761.1"/>
    <property type="molecule type" value="Genomic_DNA"/>
</dbReference>